<dbReference type="RefSeq" id="WP_058505126.1">
    <property type="nucleotide sequence ID" value="NZ_CAAAIF010000012.1"/>
</dbReference>
<keyword evidence="3" id="KW-1185">Reference proteome</keyword>
<comment type="caution">
    <text evidence="2">The sequence shown here is derived from an EMBL/GenBank/DDBJ whole genome shotgun (WGS) entry which is preliminary data.</text>
</comment>
<organism evidence="2 3">
    <name type="scientific">Legionella nautarum</name>
    <dbReference type="NCBI Taxonomy" id="45070"/>
    <lineage>
        <taxon>Bacteria</taxon>
        <taxon>Pseudomonadati</taxon>
        <taxon>Pseudomonadota</taxon>
        <taxon>Gammaproteobacteria</taxon>
        <taxon>Legionellales</taxon>
        <taxon>Legionellaceae</taxon>
        <taxon>Legionella</taxon>
    </lineage>
</organism>
<feature type="signal peptide" evidence="1">
    <location>
        <begin position="1"/>
        <end position="24"/>
    </location>
</feature>
<name>A0A0W0WND3_9GAMM</name>
<protein>
    <recommendedName>
        <fullName evidence="4">Glycine-rich protein</fullName>
    </recommendedName>
</protein>
<feature type="chain" id="PRO_5006915671" description="Glycine-rich protein" evidence="1">
    <location>
        <begin position="25"/>
        <end position="105"/>
    </location>
</feature>
<dbReference type="STRING" id="45070.Lnau_2113"/>
<keyword evidence="1" id="KW-0732">Signal</keyword>
<dbReference type="EMBL" id="LNYO01000021">
    <property type="protein sequence ID" value="KTD33821.1"/>
    <property type="molecule type" value="Genomic_DNA"/>
</dbReference>
<evidence type="ECO:0000313" key="3">
    <source>
        <dbReference type="Proteomes" id="UP000054725"/>
    </source>
</evidence>
<evidence type="ECO:0008006" key="4">
    <source>
        <dbReference type="Google" id="ProtNLM"/>
    </source>
</evidence>
<gene>
    <name evidence="2" type="ORF">Lnau_2113</name>
</gene>
<proteinExistence type="predicted"/>
<dbReference type="AlphaFoldDB" id="A0A0W0WND3"/>
<evidence type="ECO:0000313" key="2">
    <source>
        <dbReference type="EMBL" id="KTD33821.1"/>
    </source>
</evidence>
<evidence type="ECO:0000256" key="1">
    <source>
        <dbReference type="SAM" id="SignalP"/>
    </source>
</evidence>
<accession>A0A0W0WND3</accession>
<reference evidence="2 3" key="1">
    <citation type="submission" date="2015-11" db="EMBL/GenBank/DDBJ databases">
        <title>Genomic analysis of 38 Legionella species identifies large and diverse effector repertoires.</title>
        <authorList>
            <person name="Burstein D."/>
            <person name="Amaro F."/>
            <person name="Zusman T."/>
            <person name="Lifshitz Z."/>
            <person name="Cohen O."/>
            <person name="Gilbert J.A."/>
            <person name="Pupko T."/>
            <person name="Shuman H.A."/>
            <person name="Segal G."/>
        </authorList>
    </citation>
    <scope>NUCLEOTIDE SEQUENCE [LARGE SCALE GENOMIC DNA]</scope>
    <source>
        <strain evidence="2 3">ATCC 49506</strain>
    </source>
</reference>
<dbReference type="PATRIC" id="fig|45070.6.peg.2227"/>
<sequence length="105" mass="11367">MNVNVKGHKILGAMLLGLCLFASAPSDAHRGGYWGGGHGHWGGHWGGWRGGGWGPGIGWGPGWGYGGFYRGGGIYIGPSPVYYNCGWSGGYWRNGYWIPRHRACW</sequence>
<dbReference type="Proteomes" id="UP000054725">
    <property type="component" value="Unassembled WGS sequence"/>
</dbReference>